<dbReference type="PANTHER" id="PTHR11640:SF136">
    <property type="entry name" value="NEPHRIN"/>
    <property type="match status" value="1"/>
</dbReference>
<dbReference type="Pfam" id="PF13927">
    <property type="entry name" value="Ig_3"/>
    <property type="match status" value="1"/>
</dbReference>
<dbReference type="EMBL" id="VSRR010001252">
    <property type="protein sequence ID" value="MPC23789.1"/>
    <property type="molecule type" value="Genomic_DNA"/>
</dbReference>
<dbReference type="PROSITE" id="PS50835">
    <property type="entry name" value="IG_LIKE"/>
    <property type="match status" value="2"/>
</dbReference>
<dbReference type="InterPro" id="IPR007110">
    <property type="entry name" value="Ig-like_dom"/>
</dbReference>
<name>A0A5B7DRR5_PORTR</name>
<dbReference type="SMART" id="SM00409">
    <property type="entry name" value="IG"/>
    <property type="match status" value="2"/>
</dbReference>
<dbReference type="InterPro" id="IPR013783">
    <property type="entry name" value="Ig-like_fold"/>
</dbReference>
<gene>
    <name evidence="7" type="primary">NPHS1_2</name>
    <name evidence="7" type="ORF">E2C01_016853</name>
</gene>
<evidence type="ECO:0000256" key="3">
    <source>
        <dbReference type="ARBA" id="ARBA00023157"/>
    </source>
</evidence>
<dbReference type="InterPro" id="IPR036179">
    <property type="entry name" value="Ig-like_dom_sf"/>
</dbReference>
<evidence type="ECO:0000256" key="1">
    <source>
        <dbReference type="ARBA" id="ARBA00004479"/>
    </source>
</evidence>
<evidence type="ECO:0000256" key="5">
    <source>
        <dbReference type="ARBA" id="ARBA00023319"/>
    </source>
</evidence>
<dbReference type="InterPro" id="IPR013162">
    <property type="entry name" value="CD80_C2-set"/>
</dbReference>
<dbReference type="PANTHER" id="PTHR11640">
    <property type="entry name" value="NEPHRIN"/>
    <property type="match status" value="1"/>
</dbReference>
<evidence type="ECO:0000259" key="6">
    <source>
        <dbReference type="PROSITE" id="PS50835"/>
    </source>
</evidence>
<reference evidence="7 8" key="1">
    <citation type="submission" date="2019-05" db="EMBL/GenBank/DDBJ databases">
        <title>Another draft genome of Portunus trituberculatus and its Hox gene families provides insights of decapod evolution.</title>
        <authorList>
            <person name="Jeong J.-H."/>
            <person name="Song I."/>
            <person name="Kim S."/>
            <person name="Choi T."/>
            <person name="Kim D."/>
            <person name="Ryu S."/>
            <person name="Kim W."/>
        </authorList>
    </citation>
    <scope>NUCLEOTIDE SEQUENCE [LARGE SCALE GENOMIC DNA]</scope>
    <source>
        <tissue evidence="7">Muscle</tissue>
    </source>
</reference>
<proteinExistence type="predicted"/>
<feature type="domain" description="Ig-like" evidence="6">
    <location>
        <begin position="254"/>
        <end position="359"/>
    </location>
</feature>
<dbReference type="InterPro" id="IPR003599">
    <property type="entry name" value="Ig_sub"/>
</dbReference>
<dbReference type="GO" id="GO:0050839">
    <property type="term" value="F:cell adhesion molecule binding"/>
    <property type="evidence" value="ECO:0007669"/>
    <property type="project" value="TreeGrafter"/>
</dbReference>
<dbReference type="Gene3D" id="2.60.40.10">
    <property type="entry name" value="Immunoglobulins"/>
    <property type="match status" value="2"/>
</dbReference>
<organism evidence="7 8">
    <name type="scientific">Portunus trituberculatus</name>
    <name type="common">Swimming crab</name>
    <name type="synonym">Neptunus trituberculatus</name>
    <dbReference type="NCBI Taxonomy" id="210409"/>
    <lineage>
        <taxon>Eukaryota</taxon>
        <taxon>Metazoa</taxon>
        <taxon>Ecdysozoa</taxon>
        <taxon>Arthropoda</taxon>
        <taxon>Crustacea</taxon>
        <taxon>Multicrustacea</taxon>
        <taxon>Malacostraca</taxon>
        <taxon>Eumalacostraca</taxon>
        <taxon>Eucarida</taxon>
        <taxon>Decapoda</taxon>
        <taxon>Pleocyemata</taxon>
        <taxon>Brachyura</taxon>
        <taxon>Eubrachyura</taxon>
        <taxon>Portunoidea</taxon>
        <taxon>Portunidae</taxon>
        <taxon>Portuninae</taxon>
        <taxon>Portunus</taxon>
    </lineage>
</organism>
<dbReference type="GO" id="GO:0005911">
    <property type="term" value="C:cell-cell junction"/>
    <property type="evidence" value="ECO:0007669"/>
    <property type="project" value="TreeGrafter"/>
</dbReference>
<accession>A0A5B7DRR5</accession>
<dbReference type="InterPro" id="IPR003598">
    <property type="entry name" value="Ig_sub2"/>
</dbReference>
<feature type="domain" description="Ig-like" evidence="6">
    <location>
        <begin position="94"/>
        <end position="191"/>
    </location>
</feature>
<keyword evidence="4" id="KW-0325">Glycoprotein</keyword>
<dbReference type="AlphaFoldDB" id="A0A5B7DRR5"/>
<dbReference type="Pfam" id="PF08205">
    <property type="entry name" value="C2-set_2"/>
    <property type="match status" value="1"/>
</dbReference>
<evidence type="ECO:0000313" key="8">
    <source>
        <dbReference type="Proteomes" id="UP000324222"/>
    </source>
</evidence>
<keyword evidence="3" id="KW-1015">Disulfide bond</keyword>
<evidence type="ECO:0000256" key="4">
    <source>
        <dbReference type="ARBA" id="ARBA00023180"/>
    </source>
</evidence>
<dbReference type="GO" id="GO:0098609">
    <property type="term" value="P:cell-cell adhesion"/>
    <property type="evidence" value="ECO:0007669"/>
    <property type="project" value="TreeGrafter"/>
</dbReference>
<dbReference type="OrthoDB" id="6376711at2759"/>
<evidence type="ECO:0000313" key="7">
    <source>
        <dbReference type="EMBL" id="MPC23789.1"/>
    </source>
</evidence>
<comment type="caution">
    <text evidence="7">The sequence shown here is derived from an EMBL/GenBank/DDBJ whole genome shotgun (WGS) entry which is preliminary data.</text>
</comment>
<dbReference type="InterPro" id="IPR051275">
    <property type="entry name" value="Cell_adhesion_signaling"/>
</dbReference>
<protein>
    <submittedName>
        <fullName evidence="7">Nephrin</fullName>
    </submittedName>
</protein>
<keyword evidence="5" id="KW-0393">Immunoglobulin domain</keyword>
<comment type="subcellular location">
    <subcellularLocation>
        <location evidence="1">Membrane</location>
        <topology evidence="1">Single-pass type I membrane protein</topology>
    </subcellularLocation>
</comment>
<keyword evidence="2" id="KW-0472">Membrane</keyword>
<evidence type="ECO:0000256" key="2">
    <source>
        <dbReference type="ARBA" id="ARBA00023136"/>
    </source>
</evidence>
<dbReference type="SUPFAM" id="SSF48726">
    <property type="entry name" value="Immunoglobulin"/>
    <property type="match status" value="2"/>
</dbReference>
<sequence length="368" mass="39687">MTAKVEMTRQSSGQQEFGIRRARLINEARGPSHPSYSSSPSQICLVSPLLLVACRPLTLAMMSSSPGTSLRVRTFYLAVVLCCQLTACGGDGFQRFLVSPESQVVREGDSVVLRCIIANQRGKVQWTKDGFALGFHREVPGYPRYSYTGDASRGQHHLTISSVSLSDAGEYQCQVGPTLSNPPIWAAANLTVVSQVPRICPYTGGLPTTCAGGITIMTASDAHNSPSIKKTVCTHLFGAFFVHKVNAGAEVVPPSGISLVGQSDGSVVEVVAGASLTLRCRVPDARPPPRILWYLDERQLPADQVDSQVVRSVMPHRWSVRSRLTLQPRMQDDGGRVICRVLHPGLAGGGALATSITLSVLRKYSWKC</sequence>
<dbReference type="SMART" id="SM00408">
    <property type="entry name" value="IGc2"/>
    <property type="match status" value="2"/>
</dbReference>
<keyword evidence="8" id="KW-1185">Reference proteome</keyword>
<dbReference type="Proteomes" id="UP000324222">
    <property type="component" value="Unassembled WGS sequence"/>
</dbReference>
<dbReference type="GO" id="GO:0005886">
    <property type="term" value="C:plasma membrane"/>
    <property type="evidence" value="ECO:0007669"/>
    <property type="project" value="TreeGrafter"/>
</dbReference>